<dbReference type="InterPro" id="IPR050357">
    <property type="entry name" value="Arrestin_domain-protein"/>
</dbReference>
<name>A0A1Y1YH82_9FUNG</name>
<dbReference type="GO" id="GO:0005886">
    <property type="term" value="C:plasma membrane"/>
    <property type="evidence" value="ECO:0007669"/>
    <property type="project" value="TreeGrafter"/>
</dbReference>
<dbReference type="PANTHER" id="PTHR11188:SF17">
    <property type="entry name" value="FI21816P1"/>
    <property type="match status" value="1"/>
</dbReference>
<protein>
    <recommendedName>
        <fullName evidence="5">Arrestin C-terminal-like domain-containing protein</fullName>
    </recommendedName>
</protein>
<dbReference type="Gene3D" id="2.60.40.640">
    <property type="match status" value="1"/>
</dbReference>
<reference evidence="3 4" key="1">
    <citation type="submission" date="2016-07" db="EMBL/GenBank/DDBJ databases">
        <title>Pervasive Adenine N6-methylation of Active Genes in Fungi.</title>
        <authorList>
            <consortium name="DOE Joint Genome Institute"/>
            <person name="Mondo S.J."/>
            <person name="Dannebaum R.O."/>
            <person name="Kuo R.C."/>
            <person name="Labutti K."/>
            <person name="Haridas S."/>
            <person name="Kuo A."/>
            <person name="Salamov A."/>
            <person name="Ahrendt S.R."/>
            <person name="Lipzen A."/>
            <person name="Sullivan W."/>
            <person name="Andreopoulos W.B."/>
            <person name="Clum A."/>
            <person name="Lindquist E."/>
            <person name="Daum C."/>
            <person name="Ramamoorthy G.K."/>
            <person name="Gryganskyi A."/>
            <person name="Culley D."/>
            <person name="Magnuson J.K."/>
            <person name="James T.Y."/>
            <person name="O'Malley M.A."/>
            <person name="Stajich J.E."/>
            <person name="Spatafora J.W."/>
            <person name="Visel A."/>
            <person name="Grigoriev I.V."/>
        </authorList>
    </citation>
    <scope>NUCLEOTIDE SEQUENCE [LARGE SCALE GENOMIC DNA]</scope>
    <source>
        <strain evidence="3 4">CBS 931.73</strain>
    </source>
</reference>
<dbReference type="GO" id="GO:0030674">
    <property type="term" value="F:protein-macromolecule adaptor activity"/>
    <property type="evidence" value="ECO:0007669"/>
    <property type="project" value="TreeGrafter"/>
</dbReference>
<dbReference type="GO" id="GO:0005829">
    <property type="term" value="C:cytosol"/>
    <property type="evidence" value="ECO:0007669"/>
    <property type="project" value="TreeGrafter"/>
</dbReference>
<dbReference type="Pfam" id="PF02752">
    <property type="entry name" value="Arrestin_C"/>
    <property type="match status" value="1"/>
</dbReference>
<dbReference type="InterPro" id="IPR011022">
    <property type="entry name" value="Arrestin_C-like"/>
</dbReference>
<proteinExistence type="predicted"/>
<dbReference type="AlphaFoldDB" id="A0A1Y1YH82"/>
<comment type="caution">
    <text evidence="3">The sequence shown here is derived from an EMBL/GenBank/DDBJ whole genome shotgun (WGS) entry which is preliminary data.</text>
</comment>
<evidence type="ECO:0000259" key="1">
    <source>
        <dbReference type="Pfam" id="PF00339"/>
    </source>
</evidence>
<evidence type="ECO:0000313" key="4">
    <source>
        <dbReference type="Proteomes" id="UP000193498"/>
    </source>
</evidence>
<dbReference type="Proteomes" id="UP000193498">
    <property type="component" value="Unassembled WGS sequence"/>
</dbReference>
<evidence type="ECO:0000313" key="3">
    <source>
        <dbReference type="EMBL" id="ORX97380.1"/>
    </source>
</evidence>
<organism evidence="3 4">
    <name type="scientific">Basidiobolus meristosporus CBS 931.73</name>
    <dbReference type="NCBI Taxonomy" id="1314790"/>
    <lineage>
        <taxon>Eukaryota</taxon>
        <taxon>Fungi</taxon>
        <taxon>Fungi incertae sedis</taxon>
        <taxon>Zoopagomycota</taxon>
        <taxon>Entomophthoromycotina</taxon>
        <taxon>Basidiobolomycetes</taxon>
        <taxon>Basidiobolales</taxon>
        <taxon>Basidiobolaceae</taxon>
        <taxon>Basidiobolus</taxon>
    </lineage>
</organism>
<dbReference type="EMBL" id="MCFE01000134">
    <property type="protein sequence ID" value="ORX97380.1"/>
    <property type="molecule type" value="Genomic_DNA"/>
</dbReference>
<dbReference type="GO" id="GO:0031625">
    <property type="term" value="F:ubiquitin protein ligase binding"/>
    <property type="evidence" value="ECO:0007669"/>
    <property type="project" value="TreeGrafter"/>
</dbReference>
<feature type="domain" description="Arrestin C-terminal-like" evidence="2">
    <location>
        <begin position="174"/>
        <end position="304"/>
    </location>
</feature>
<dbReference type="GO" id="GO:0070086">
    <property type="term" value="P:ubiquitin-dependent endocytosis"/>
    <property type="evidence" value="ECO:0007669"/>
    <property type="project" value="TreeGrafter"/>
</dbReference>
<dbReference type="SUPFAM" id="SSF81296">
    <property type="entry name" value="E set domains"/>
    <property type="match status" value="1"/>
</dbReference>
<dbReference type="InterPro" id="IPR014756">
    <property type="entry name" value="Ig_E-set"/>
</dbReference>
<dbReference type="InterPro" id="IPR014752">
    <property type="entry name" value="Arrestin-like_C"/>
</dbReference>
<dbReference type="InParanoid" id="A0A1Y1YH82"/>
<dbReference type="PANTHER" id="PTHR11188">
    <property type="entry name" value="ARRESTIN DOMAIN CONTAINING PROTEIN"/>
    <property type="match status" value="1"/>
</dbReference>
<dbReference type="STRING" id="1314790.A0A1Y1YH82"/>
<evidence type="ECO:0008006" key="5">
    <source>
        <dbReference type="Google" id="ProtNLM"/>
    </source>
</evidence>
<dbReference type="OrthoDB" id="2333384at2759"/>
<feature type="domain" description="Arrestin-like N-terminal" evidence="1">
    <location>
        <begin position="36"/>
        <end position="142"/>
    </location>
</feature>
<evidence type="ECO:0000259" key="2">
    <source>
        <dbReference type="Pfam" id="PF02752"/>
    </source>
</evidence>
<sequence length="352" mass="40294">MTFIRNLKLEIKPAKDRFFLPLNNSFEPTADVVQPPETVIQGEVLVRLKRPLKVTSLTLKFEGYVEEKAFGVKSLKFLSQRYIVKEKIVFLQAPNGHQQLSAGTHAFNFSFALGSQLPETVHSPFLNVRYNLVAILKKPGFSTTVKQVKELSISRVSEVSDPDCQPAIVLANAWPKVLDYSVVLSNKILALEQTVPIEFHLWPHSPDIKFLGLEFYLVEEITYMNRSIEGTTNTKRWIKLKSISTLHDSMLTNKLVRVQIPPEARARCDINNEFIQIHHKLEVRILFENRRKLNSITLRCQVIVQPEPLIDEDLPSYMQSFQSQLVEIADPQPLQTWSNNILPAYEVVALVH</sequence>
<dbReference type="Pfam" id="PF00339">
    <property type="entry name" value="Arrestin_N"/>
    <property type="match status" value="1"/>
</dbReference>
<accession>A0A1Y1YH82</accession>
<gene>
    <name evidence="3" type="ORF">K493DRAFT_406962</name>
</gene>
<keyword evidence="4" id="KW-1185">Reference proteome</keyword>
<dbReference type="InterPro" id="IPR011021">
    <property type="entry name" value="Arrestin-like_N"/>
</dbReference>